<keyword evidence="11" id="KW-0862">Zinc</keyword>
<evidence type="ECO:0000256" key="4">
    <source>
        <dbReference type="ARBA" id="ARBA00011738"/>
    </source>
</evidence>
<evidence type="ECO:0000256" key="1">
    <source>
        <dbReference type="ARBA" id="ARBA00000402"/>
    </source>
</evidence>
<dbReference type="FunFam" id="3.60.15.10:FF:000037">
    <property type="entry name" value="tRNAse Z4"/>
    <property type="match status" value="1"/>
</dbReference>
<dbReference type="GO" id="GO:0005739">
    <property type="term" value="C:mitochondrion"/>
    <property type="evidence" value="ECO:0007669"/>
    <property type="project" value="TreeGrafter"/>
</dbReference>
<evidence type="ECO:0000313" key="16">
    <source>
        <dbReference type="RefSeq" id="XP_022147877.1"/>
    </source>
</evidence>
<reference evidence="15 16" key="1">
    <citation type="submission" date="2025-04" db="UniProtKB">
        <authorList>
            <consortium name="RefSeq"/>
        </authorList>
    </citation>
    <scope>IDENTIFICATION</scope>
    <source>
        <strain evidence="15 16">OHB3-1</strain>
    </source>
</reference>
<evidence type="ECO:0000256" key="10">
    <source>
        <dbReference type="ARBA" id="ARBA00022801"/>
    </source>
</evidence>
<evidence type="ECO:0000256" key="3">
    <source>
        <dbReference type="ARBA" id="ARBA00007823"/>
    </source>
</evidence>
<evidence type="ECO:0000256" key="8">
    <source>
        <dbReference type="ARBA" id="ARBA00022723"/>
    </source>
</evidence>
<keyword evidence="14" id="KW-1185">Reference proteome</keyword>
<name>A0A6J1D3I7_MOMCH</name>
<keyword evidence="6" id="KW-0819">tRNA processing</keyword>
<sequence>MPLPLTLPRVSSLRLLFLPSKFPFFPHPPLSFPKSPSLFTVLASSPPKRRRSSGSAPPPLSFKRRNNSTLRETQKPVAMEEIEAVAAGFNKRRAEGKDKTDLPKKNLQLKVRRLNPANTISYLQILGTGMDTQDTSPSVLLFFDKQRFIFNAGEGLQRFCTEHKIKLSKIDHIFLSRVCSETAGGLPGLLLTLAGIGEVGISVNVWGPSDLKYLVDAMKSFIPNAAMVHTRSFGPALGSDVDAVNEFSKFYDPIVLVDDEVVKISAILVRPSLNRGFQPFAENNMGQSIRSLEERTNHGSEAISPTTKTLSTVKPGDMSVVYVCELPEIKGKFDPSKAAAFGLKPGPKYRELQLGNSVMSDRQNIMVHPSDVLGPSVPGPVVLLVDCPTESHLSELMSLQSLRAYYEDFTSDETETSMVVTCVIHLSPASILGDPNYQKWMKRFGSAQHIMAGHERKNVAIPILKSSARIAARLNHLCPQLFPAPGFWSHQQLTFPGSDSYASTELQVSNHCKSTLAENLLKFTLRPYAHLGLDRTSIPSQVSLSEIINELHSEIPEILDAVQHVGQLWHGSGGNDEKTPVEDTNAIVEEPWFDENNVPSCLENIRRDDLEIVLLGTGSSQPSKYRNVSSIYINLFSKGSMLLDCGEGTLGQLKRRYGVEGADAAVRSLRCIWISHIHADHHTGLARILALRRDLLREVPHEPVLVIGPRQLKRYLDAYQRLEDLDMQFLDCKHTTQASLNAFQDVTANKDNFPLQSPVGSTDGNNSQTDGGIGQKIASSLFVKGSRMQSYWKGPSSPVDLSAAMPLLKCLNEVLSEAGLEALISFPVVHCPQAYGVVLKAAERVNLDGKVIPGWKIVYSGDTRPCPELMEASRGATLLIHEATFEDSLVDEAIAKNHSTTTEAIDIGNSAGAYRIILTHFSQRYPKIPVVEERHMHKTCIAFDLMSVNVADLLVLPKVLPYLKLLFRNEMIADESDDVVTVES</sequence>
<feature type="domain" description="tRNase Z endonuclease" evidence="13">
    <location>
        <begin position="129"/>
        <end position="185"/>
    </location>
</feature>
<dbReference type="OrthoDB" id="527344at2759"/>
<dbReference type="GO" id="GO:0046872">
    <property type="term" value="F:metal ion binding"/>
    <property type="evidence" value="ECO:0007669"/>
    <property type="project" value="UniProtKB-KW"/>
</dbReference>
<gene>
    <name evidence="15 16" type="primary">LOC111016700</name>
</gene>
<dbReference type="Pfam" id="PF13691">
    <property type="entry name" value="Lactamase_B_4"/>
    <property type="match status" value="1"/>
</dbReference>
<dbReference type="InterPro" id="IPR047151">
    <property type="entry name" value="RNZ2-like"/>
</dbReference>
<evidence type="ECO:0000259" key="13">
    <source>
        <dbReference type="Pfam" id="PF13691"/>
    </source>
</evidence>
<dbReference type="InterPro" id="IPR036866">
    <property type="entry name" value="RibonucZ/Hydroxyglut_hydro"/>
</dbReference>
<dbReference type="Proteomes" id="UP000504603">
    <property type="component" value="Unplaced"/>
</dbReference>
<comment type="similarity">
    <text evidence="3">Belongs to the RNase Z family.</text>
</comment>
<organism evidence="14 15">
    <name type="scientific">Momordica charantia</name>
    <name type="common">Bitter gourd</name>
    <name type="synonym">Balsam pear</name>
    <dbReference type="NCBI Taxonomy" id="3673"/>
    <lineage>
        <taxon>Eukaryota</taxon>
        <taxon>Viridiplantae</taxon>
        <taxon>Streptophyta</taxon>
        <taxon>Embryophyta</taxon>
        <taxon>Tracheophyta</taxon>
        <taxon>Spermatophyta</taxon>
        <taxon>Magnoliopsida</taxon>
        <taxon>eudicotyledons</taxon>
        <taxon>Gunneridae</taxon>
        <taxon>Pentapetalae</taxon>
        <taxon>rosids</taxon>
        <taxon>fabids</taxon>
        <taxon>Cucurbitales</taxon>
        <taxon>Cucurbitaceae</taxon>
        <taxon>Momordiceae</taxon>
        <taxon>Momordica</taxon>
    </lineage>
</organism>
<keyword evidence="9" id="KW-0255">Endonuclease</keyword>
<evidence type="ECO:0000256" key="5">
    <source>
        <dbReference type="ARBA" id="ARBA00012477"/>
    </source>
</evidence>
<comment type="subunit">
    <text evidence="4">Homodimer.</text>
</comment>
<evidence type="ECO:0000256" key="2">
    <source>
        <dbReference type="ARBA" id="ARBA00001947"/>
    </source>
</evidence>
<dbReference type="GeneID" id="111016700"/>
<keyword evidence="8" id="KW-0479">Metal-binding</keyword>
<evidence type="ECO:0000313" key="14">
    <source>
        <dbReference type="Proteomes" id="UP000504603"/>
    </source>
</evidence>
<dbReference type="PANTHER" id="PTHR12553">
    <property type="entry name" value="ZINC PHOSPHODIESTERASE ELAC PROTEIN 2"/>
    <property type="match status" value="1"/>
</dbReference>
<dbReference type="Gene3D" id="3.60.15.10">
    <property type="entry name" value="Ribonuclease Z/Hydroxyacylglutathione hydrolase-like"/>
    <property type="match status" value="2"/>
</dbReference>
<evidence type="ECO:0000256" key="9">
    <source>
        <dbReference type="ARBA" id="ARBA00022759"/>
    </source>
</evidence>
<dbReference type="HAMAP" id="MF_01818">
    <property type="entry name" value="RNase_Z_BN"/>
    <property type="match status" value="1"/>
</dbReference>
<evidence type="ECO:0000256" key="12">
    <source>
        <dbReference type="SAM" id="MobiDB-lite"/>
    </source>
</evidence>
<dbReference type="CDD" id="cd07718">
    <property type="entry name" value="RNaseZ_ELAC1_ELAC2-C-term-like_MBL-fold"/>
    <property type="match status" value="1"/>
</dbReference>
<keyword evidence="7" id="KW-0540">Nuclease</keyword>
<dbReference type="KEGG" id="mcha:111016700"/>
<comment type="cofactor">
    <cofactor evidence="2">
        <name>Zn(2+)</name>
        <dbReference type="ChEBI" id="CHEBI:29105"/>
    </cofactor>
</comment>
<dbReference type="PANTHER" id="PTHR12553:SF49">
    <property type="entry name" value="ZINC PHOSPHODIESTERASE ELAC PROTEIN 2"/>
    <property type="match status" value="1"/>
</dbReference>
<protein>
    <recommendedName>
        <fullName evidence="5">ribonuclease Z</fullName>
        <ecNumber evidence="5">3.1.26.11</ecNumber>
    </recommendedName>
</protein>
<proteinExistence type="inferred from homology"/>
<comment type="catalytic activity">
    <reaction evidence="1">
        <text>Endonucleolytic cleavage of RNA, removing extra 3' nucleotides from tRNA precursor, generating 3' termini of tRNAs. A 3'-hydroxy group is left at the tRNA terminus and a 5'-phosphoryl group is left at the trailer molecule.</text>
        <dbReference type="EC" id="3.1.26.11"/>
    </reaction>
</comment>
<feature type="region of interest" description="Disordered" evidence="12">
    <location>
        <begin position="43"/>
        <end position="77"/>
    </location>
</feature>
<accession>A0A6J1D3I7</accession>
<dbReference type="AlphaFoldDB" id="A0A6J1D3I7"/>
<dbReference type="Pfam" id="PF23023">
    <property type="entry name" value="Anti-Pycsar_Apyc1"/>
    <property type="match status" value="1"/>
</dbReference>
<evidence type="ECO:0000256" key="11">
    <source>
        <dbReference type="ARBA" id="ARBA00022833"/>
    </source>
</evidence>
<evidence type="ECO:0000256" key="6">
    <source>
        <dbReference type="ARBA" id="ARBA00022694"/>
    </source>
</evidence>
<evidence type="ECO:0000256" key="7">
    <source>
        <dbReference type="ARBA" id="ARBA00022722"/>
    </source>
</evidence>
<dbReference type="RefSeq" id="XP_022147867.1">
    <property type="nucleotide sequence ID" value="XM_022292175.1"/>
</dbReference>
<dbReference type="GO" id="GO:0042781">
    <property type="term" value="F:3'-tRNA processing endoribonuclease activity"/>
    <property type="evidence" value="ECO:0007669"/>
    <property type="project" value="UniProtKB-EC"/>
</dbReference>
<keyword evidence="10" id="KW-0378">Hydrolase</keyword>
<dbReference type="SUPFAM" id="SSF56281">
    <property type="entry name" value="Metallo-hydrolase/oxidoreductase"/>
    <property type="match status" value="2"/>
</dbReference>
<dbReference type="InterPro" id="IPR013471">
    <property type="entry name" value="RNase_Z/BN"/>
</dbReference>
<dbReference type="GO" id="GO:1990180">
    <property type="term" value="P:mitochondrial tRNA 3'-end processing"/>
    <property type="evidence" value="ECO:0007669"/>
    <property type="project" value="TreeGrafter"/>
</dbReference>
<dbReference type="InterPro" id="IPR027794">
    <property type="entry name" value="tRNase_Z_dom"/>
</dbReference>
<dbReference type="RefSeq" id="XP_022147877.1">
    <property type="nucleotide sequence ID" value="XM_022292185.1"/>
</dbReference>
<evidence type="ECO:0000313" key="15">
    <source>
        <dbReference type="RefSeq" id="XP_022147867.1"/>
    </source>
</evidence>
<dbReference type="EC" id="3.1.26.11" evidence="5"/>